<dbReference type="KEGG" id="nvi:100678538"/>
<feature type="domain" description="C3H1-type" evidence="3">
    <location>
        <begin position="536"/>
        <end position="562"/>
    </location>
</feature>
<keyword evidence="1" id="KW-0479">Metal-binding</keyword>
<dbReference type="InParanoid" id="A0A7M7HA97"/>
<dbReference type="CTD" id="23144"/>
<keyword evidence="1" id="KW-0862">Zinc</keyword>
<reference evidence="4" key="1">
    <citation type="submission" date="2021-01" db="UniProtKB">
        <authorList>
            <consortium name="EnsemblMetazoa"/>
        </authorList>
    </citation>
    <scope>IDENTIFICATION</scope>
</reference>
<evidence type="ECO:0000313" key="5">
    <source>
        <dbReference type="Proteomes" id="UP000002358"/>
    </source>
</evidence>
<dbReference type="InterPro" id="IPR000571">
    <property type="entry name" value="Znf_CCCH"/>
</dbReference>
<dbReference type="PROSITE" id="PS50103">
    <property type="entry name" value="ZF_C3H1"/>
    <property type="match status" value="4"/>
</dbReference>
<proteinExistence type="predicted"/>
<dbReference type="RefSeq" id="XP_008211719.2">
    <property type="nucleotide sequence ID" value="XM_008213497.4"/>
</dbReference>
<feature type="region of interest" description="Disordered" evidence="2">
    <location>
        <begin position="1"/>
        <end position="24"/>
    </location>
</feature>
<evidence type="ECO:0000256" key="2">
    <source>
        <dbReference type="SAM" id="MobiDB-lite"/>
    </source>
</evidence>
<dbReference type="PANTHER" id="PTHR46156:SF1">
    <property type="entry name" value="ZINC FINGER CCCH DOMAIN-CONTAINING PROTEIN 3"/>
    <property type="match status" value="1"/>
</dbReference>
<organism evidence="4 5">
    <name type="scientific">Nasonia vitripennis</name>
    <name type="common">Parasitic wasp</name>
    <dbReference type="NCBI Taxonomy" id="7425"/>
    <lineage>
        <taxon>Eukaryota</taxon>
        <taxon>Metazoa</taxon>
        <taxon>Ecdysozoa</taxon>
        <taxon>Arthropoda</taxon>
        <taxon>Hexapoda</taxon>
        <taxon>Insecta</taxon>
        <taxon>Pterygota</taxon>
        <taxon>Neoptera</taxon>
        <taxon>Endopterygota</taxon>
        <taxon>Hymenoptera</taxon>
        <taxon>Apocrita</taxon>
        <taxon>Proctotrupomorpha</taxon>
        <taxon>Chalcidoidea</taxon>
        <taxon>Pteromalidae</taxon>
        <taxon>Pteromalinae</taxon>
        <taxon>Nasonia</taxon>
    </lineage>
</organism>
<dbReference type="PANTHER" id="PTHR46156">
    <property type="entry name" value="CCCH ZINGC FINGER"/>
    <property type="match status" value="1"/>
</dbReference>
<sequence>MSQLDHVLQKQQQLTERSAIKPDHHPQFTRHYEEHRFNMPQNFHRPTNPPLYDRFYPAPIVSSKVFFNPDFPRHPQNSVIHVNPAAKANIHFNPYRLIQTKTSHQDLRQIPNSFNPNTYNHRVIPRNVPSKVHVNPAVLNQPRIPIDNPCSNIPMTQNETSSNWHFNRAVLNQQTMPNSVPIHINPKFVAKPLVSEIHGKSKNSQQNEVTSKILSVQHTIANSGPSCSTGYTTNFTNSSFHSNLTNTVASVTENPVISSTPVSIKKSPNSNMYKKSPNSSLVSLSKRKLIRVKRNTRPTASIANPINSSTPLKRRLSSSGLKKTKISPKNKNRLIKVSNMKLVRTTDVHWYKEVYKIVPKSTYKKNVLINNVRNDPKMALVDIGGVMFKKTRNKIVRSSPNNAAIIKRQRVSTLNRSGQFVSSKGGKTLRKVDFATRKLNTSTKIDVSTITSISPVKSYKSNASNKVKQRSLQILRNKMRKNNQPCLLFQKYGYCNSQLKGTCPKVHDKKQVAVCKNFLQGKCLLNNCLLSHDVGPEKMPTCKFFLQGCCTREGCPYLHVKVPSKNPICVEFLRGYCPQGNECMNRHINACPEFDKTGACSKGKSCPYPHEPHLTKTKKRRKSVTSAKSMENLLPTSEVVKTGTRYYDNINTDLNPACDHDTEDLSDKRVRLLKKIKIMKQAHDSCQENESSTDCNVDNQSKDSVECEEEHVIVCNRRKPMGPAESFIPVT</sequence>
<evidence type="ECO:0000256" key="1">
    <source>
        <dbReference type="PROSITE-ProRule" id="PRU00723"/>
    </source>
</evidence>
<feature type="domain" description="C3H1-type" evidence="3">
    <location>
        <begin position="591"/>
        <end position="613"/>
    </location>
</feature>
<feature type="compositionally biased region" description="Polar residues" evidence="2">
    <location>
        <begin position="1"/>
        <end position="16"/>
    </location>
</feature>
<keyword evidence="5" id="KW-1185">Reference proteome</keyword>
<dbReference type="GeneID" id="100678538"/>
<feature type="compositionally biased region" description="Polar residues" evidence="2">
    <location>
        <begin position="298"/>
        <end position="311"/>
    </location>
</feature>
<feature type="compositionally biased region" description="Basic residues" evidence="2">
    <location>
        <begin position="312"/>
        <end position="325"/>
    </location>
</feature>
<accession>A0A7M7HA97</accession>
<dbReference type="OrthoDB" id="3247158at2759"/>
<dbReference type="GO" id="GO:0005634">
    <property type="term" value="C:nucleus"/>
    <property type="evidence" value="ECO:0007669"/>
    <property type="project" value="TreeGrafter"/>
</dbReference>
<feature type="domain" description="C3H1-type" evidence="3">
    <location>
        <begin position="509"/>
        <end position="535"/>
    </location>
</feature>
<dbReference type="GO" id="GO:0008270">
    <property type="term" value="F:zinc ion binding"/>
    <property type="evidence" value="ECO:0007669"/>
    <property type="project" value="UniProtKB-KW"/>
</dbReference>
<name>A0A7M7HA97_NASVI</name>
<evidence type="ECO:0000313" key="4">
    <source>
        <dbReference type="EnsemblMetazoa" id="XP_008211719"/>
    </source>
</evidence>
<feature type="zinc finger region" description="C3H1-type" evidence="1">
    <location>
        <begin position="563"/>
        <end position="590"/>
    </location>
</feature>
<feature type="zinc finger region" description="C3H1-type" evidence="1">
    <location>
        <begin position="509"/>
        <end position="535"/>
    </location>
</feature>
<dbReference type="Gene3D" id="4.10.1000.10">
    <property type="entry name" value="Zinc finger, CCCH-type"/>
    <property type="match status" value="2"/>
</dbReference>
<feature type="domain" description="C3H1-type" evidence="3">
    <location>
        <begin position="563"/>
        <end position="590"/>
    </location>
</feature>
<dbReference type="Proteomes" id="UP000002358">
    <property type="component" value="Chromosome 4"/>
</dbReference>
<dbReference type="AlphaFoldDB" id="A0A7M7HA97"/>
<dbReference type="EnsemblMetazoa" id="XM_008213497">
    <property type="protein sequence ID" value="XP_008211719"/>
    <property type="gene ID" value="LOC100678538"/>
</dbReference>
<feature type="region of interest" description="Disordered" evidence="2">
    <location>
        <begin position="298"/>
        <end position="325"/>
    </location>
</feature>
<feature type="zinc finger region" description="C3H1-type" evidence="1">
    <location>
        <begin position="536"/>
        <end position="562"/>
    </location>
</feature>
<evidence type="ECO:0000259" key="3">
    <source>
        <dbReference type="PROSITE" id="PS50103"/>
    </source>
</evidence>
<feature type="zinc finger region" description="C3H1-type" evidence="1">
    <location>
        <begin position="591"/>
        <end position="613"/>
    </location>
</feature>
<dbReference type="SMART" id="SM00356">
    <property type="entry name" value="ZnF_C3H1"/>
    <property type="match status" value="5"/>
</dbReference>
<protein>
    <recommendedName>
        <fullName evidence="3">C3H1-type domain-containing protein</fullName>
    </recommendedName>
</protein>
<keyword evidence="1" id="KW-0863">Zinc-finger</keyword>